<evidence type="ECO:0000313" key="2">
    <source>
        <dbReference type="EMBL" id="PZW22568.1"/>
    </source>
</evidence>
<sequence length="618" mass="66066">MFTQPFSEGEQGPAYDQNQGQNTANAGSLLVADVGSVFTKVSLFGLVEGQYRLMARGEAPTTVTPPQEDILQGVIQAIHSIEHITGRRFVNEKQVLTPEQPNGDGVDVFIATISAGGSLRLLVLGGVDETLEKLVDQAVSGLYAEIYPLPSPSFQAARASSQTANPQQAWSRERIAQEWERQVSRLRELHPQGALIVGMAQGPAGPHALQEACQLLAVSARELKQQNPALTSAPYSVIYAGAPQYVEASHRLLAGAADFTRAEPLTSQAQLASMSMAVGQLHEQKIIQRLPGYTSLVAWTETPPVATATSLSSLIRFLAQHYSMNVTAIDVGGATTTVMIAGEQGEFIPVVNAGIGVGSSISAILQKVGWQRVARWLPFTISEEEIRQFALQHMTHAESVPTSIRDLQIMQAFAREAMILTMEEAKKTSGLWPDSDLILATGGVLAHVPKFSQAAMMILDALQPKGVTSLVLDRTMLIPQLGAVAAVAPLTAVQVNENDAVTHRLGACVIPFGDLKPGELAVRVGVEYSNGRQLDVDVMAGSMEVIPLGMNEQALLTLYPAPGVDVGLGPGERARVAEEIDGGLVGLIIDARGRPLVLPTNELERQARLTQWMQALGG</sequence>
<comment type="caution">
    <text evidence="2">The sequence shown here is derived from an EMBL/GenBank/DDBJ whole genome shotgun (WGS) entry which is preliminary data.</text>
</comment>
<dbReference type="AlphaFoldDB" id="A0A326U0B3"/>
<dbReference type="EMBL" id="QKUF01000031">
    <property type="protein sequence ID" value="PZW22568.1"/>
    <property type="molecule type" value="Genomic_DNA"/>
</dbReference>
<dbReference type="InterPro" id="IPR006230">
    <property type="entry name" value="MutL"/>
</dbReference>
<dbReference type="RefSeq" id="WP_111325615.1">
    <property type="nucleotide sequence ID" value="NZ_BIFX01000001.1"/>
</dbReference>
<evidence type="ECO:0000313" key="3">
    <source>
        <dbReference type="Proteomes" id="UP000248806"/>
    </source>
</evidence>
<dbReference type="Proteomes" id="UP000248806">
    <property type="component" value="Unassembled WGS sequence"/>
</dbReference>
<protein>
    <submittedName>
        <fullName evidence="2">MutL-like protein</fullName>
    </submittedName>
</protein>
<dbReference type="Pfam" id="PF13941">
    <property type="entry name" value="MutL"/>
    <property type="match status" value="1"/>
</dbReference>
<evidence type="ECO:0000256" key="1">
    <source>
        <dbReference type="SAM" id="MobiDB-lite"/>
    </source>
</evidence>
<gene>
    <name evidence="2" type="ORF">EI42_05353</name>
</gene>
<name>A0A326U0B3_THEHA</name>
<reference evidence="2 3" key="1">
    <citation type="submission" date="2018-06" db="EMBL/GenBank/DDBJ databases">
        <title>Genomic Encyclopedia of Archaeal and Bacterial Type Strains, Phase II (KMG-II): from individual species to whole genera.</title>
        <authorList>
            <person name="Goeker M."/>
        </authorList>
    </citation>
    <scope>NUCLEOTIDE SEQUENCE [LARGE SCALE GENOMIC DNA]</scope>
    <source>
        <strain evidence="2 3">ATCC BAA-1881</strain>
    </source>
</reference>
<organism evidence="2 3">
    <name type="scientific">Thermosporothrix hazakensis</name>
    <dbReference type="NCBI Taxonomy" id="644383"/>
    <lineage>
        <taxon>Bacteria</taxon>
        <taxon>Bacillati</taxon>
        <taxon>Chloroflexota</taxon>
        <taxon>Ktedonobacteria</taxon>
        <taxon>Ktedonobacterales</taxon>
        <taxon>Thermosporotrichaceae</taxon>
        <taxon>Thermosporothrix</taxon>
    </lineage>
</organism>
<accession>A0A326U0B3</accession>
<dbReference type="OrthoDB" id="9769453at2"/>
<proteinExistence type="predicted"/>
<feature type="region of interest" description="Disordered" evidence="1">
    <location>
        <begin position="1"/>
        <end position="20"/>
    </location>
</feature>
<keyword evidence="3" id="KW-1185">Reference proteome</keyword>